<protein>
    <submittedName>
        <fullName evidence="1">Uncharacterized protein</fullName>
    </submittedName>
</protein>
<name>A0A3M7QXE5_BRAPC</name>
<gene>
    <name evidence="1" type="ORF">BpHYR1_048075</name>
</gene>
<dbReference type="AlphaFoldDB" id="A0A3M7QXE5"/>
<comment type="caution">
    <text evidence="1">The sequence shown here is derived from an EMBL/GenBank/DDBJ whole genome shotgun (WGS) entry which is preliminary data.</text>
</comment>
<reference evidence="1 2" key="1">
    <citation type="journal article" date="2018" name="Sci. Rep.">
        <title>Genomic signatures of local adaptation to the degree of environmental predictability in rotifers.</title>
        <authorList>
            <person name="Franch-Gras L."/>
            <person name="Hahn C."/>
            <person name="Garcia-Roger E.M."/>
            <person name="Carmona M.J."/>
            <person name="Serra M."/>
            <person name="Gomez A."/>
        </authorList>
    </citation>
    <scope>NUCLEOTIDE SEQUENCE [LARGE SCALE GENOMIC DNA]</scope>
    <source>
        <strain evidence="1">HYR1</strain>
    </source>
</reference>
<dbReference type="EMBL" id="REGN01004891">
    <property type="protein sequence ID" value="RNA15784.1"/>
    <property type="molecule type" value="Genomic_DNA"/>
</dbReference>
<feature type="non-terminal residue" evidence="1">
    <location>
        <position position="149"/>
    </location>
</feature>
<evidence type="ECO:0000313" key="2">
    <source>
        <dbReference type="Proteomes" id="UP000276133"/>
    </source>
</evidence>
<keyword evidence="2" id="KW-1185">Reference proteome</keyword>
<sequence>MHICFLNFTQAQNQSRLGRPCSKVGRLGRVGTPKLPLAGRPAGSLALPTFLGELSVSYSKNAPFVYIGALLSLWAGFKVWNIGQLINIKKNAVLFGKLGSPIDDCLVKAPIGDATNLNKHLSKHKLSQEQTRSHPKLYFLSKIYGLPKK</sequence>
<dbReference type="Proteomes" id="UP000276133">
    <property type="component" value="Unassembled WGS sequence"/>
</dbReference>
<evidence type="ECO:0000313" key="1">
    <source>
        <dbReference type="EMBL" id="RNA15784.1"/>
    </source>
</evidence>
<proteinExistence type="predicted"/>
<accession>A0A3M7QXE5</accession>
<organism evidence="1 2">
    <name type="scientific">Brachionus plicatilis</name>
    <name type="common">Marine rotifer</name>
    <name type="synonym">Brachionus muelleri</name>
    <dbReference type="NCBI Taxonomy" id="10195"/>
    <lineage>
        <taxon>Eukaryota</taxon>
        <taxon>Metazoa</taxon>
        <taxon>Spiralia</taxon>
        <taxon>Gnathifera</taxon>
        <taxon>Rotifera</taxon>
        <taxon>Eurotatoria</taxon>
        <taxon>Monogononta</taxon>
        <taxon>Pseudotrocha</taxon>
        <taxon>Ploima</taxon>
        <taxon>Brachionidae</taxon>
        <taxon>Brachionus</taxon>
    </lineage>
</organism>